<feature type="transmembrane region" description="Helical" evidence="1">
    <location>
        <begin position="40"/>
        <end position="61"/>
    </location>
</feature>
<dbReference type="RefSeq" id="WP_217893501.1">
    <property type="nucleotide sequence ID" value="NZ_JAHSTS010000002.1"/>
</dbReference>
<gene>
    <name evidence="2" type="ORF">KVG96_19345</name>
</gene>
<evidence type="ECO:0000256" key="1">
    <source>
        <dbReference type="SAM" id="Phobius"/>
    </source>
</evidence>
<proteinExistence type="predicted"/>
<feature type="transmembrane region" description="Helical" evidence="1">
    <location>
        <begin position="15"/>
        <end position="33"/>
    </location>
</feature>
<keyword evidence="1" id="KW-0812">Transmembrane</keyword>
<evidence type="ECO:0000313" key="3">
    <source>
        <dbReference type="Proteomes" id="UP000765224"/>
    </source>
</evidence>
<reference evidence="2 3" key="1">
    <citation type="submission" date="2021-06" db="EMBL/GenBank/DDBJ databases">
        <title>Updating the genus Pseudomonas: Description of 43 new species and partition of the Pseudomonas putida group.</title>
        <authorList>
            <person name="Girard L."/>
            <person name="Lood C."/>
            <person name="Vandamme P."/>
            <person name="Rokni-Zadeh H."/>
            <person name="Van Noort V."/>
            <person name="Hofte M."/>
            <person name="Lavigne R."/>
            <person name="De Mot R."/>
        </authorList>
    </citation>
    <scope>NUCLEOTIDE SEQUENCE [LARGE SCALE GENOMIC DNA]</scope>
    <source>
        <strain evidence="2 3">COR58</strain>
    </source>
</reference>
<organism evidence="2 3">
    <name type="scientific">Pseudomonas ekonensis</name>
    <dbReference type="NCBI Taxonomy" id="2842353"/>
    <lineage>
        <taxon>Bacteria</taxon>
        <taxon>Pseudomonadati</taxon>
        <taxon>Pseudomonadota</taxon>
        <taxon>Gammaproteobacteria</taxon>
        <taxon>Pseudomonadales</taxon>
        <taxon>Pseudomonadaceae</taxon>
        <taxon>Pseudomonas</taxon>
    </lineage>
</organism>
<keyword evidence="3" id="KW-1185">Reference proteome</keyword>
<evidence type="ECO:0000313" key="2">
    <source>
        <dbReference type="EMBL" id="MBV4460116.1"/>
    </source>
</evidence>
<accession>A0ABS6PI10</accession>
<dbReference type="Proteomes" id="UP000765224">
    <property type="component" value="Unassembled WGS sequence"/>
</dbReference>
<dbReference type="EMBL" id="JAHSTS010000002">
    <property type="protein sequence ID" value="MBV4460116.1"/>
    <property type="molecule type" value="Genomic_DNA"/>
</dbReference>
<name>A0ABS6PI10_9PSED</name>
<comment type="caution">
    <text evidence="2">The sequence shown here is derived from an EMBL/GenBank/DDBJ whole genome shotgun (WGS) entry which is preliminary data.</text>
</comment>
<keyword evidence="1" id="KW-1133">Transmembrane helix</keyword>
<sequence length="107" mass="11670">MPQHAALPEQNGRSGLLVTSFLIVFFGLLLMLLRIAQQEYVMAIGAVWVANALTMAVHALYWKRHGLRGALKIGVAAQFAVTVAPLLFGKTGLALVLLMLGAEIHYW</sequence>
<keyword evidence="1" id="KW-0472">Membrane</keyword>
<feature type="transmembrane region" description="Helical" evidence="1">
    <location>
        <begin position="73"/>
        <end position="100"/>
    </location>
</feature>
<protein>
    <submittedName>
        <fullName evidence="2">Uncharacterized protein</fullName>
    </submittedName>
</protein>